<dbReference type="CDD" id="cd01362">
    <property type="entry name" value="Fumarase_classII"/>
    <property type="match status" value="1"/>
</dbReference>
<dbReference type="InterPro" id="IPR018951">
    <property type="entry name" value="Fumarase_C_C"/>
</dbReference>
<evidence type="ECO:0000256" key="5">
    <source>
        <dbReference type="HAMAP-Rule" id="MF_00743"/>
    </source>
</evidence>
<comment type="similarity">
    <text evidence="1 5">Belongs to the class-II fumarase/aspartase family. Fumarase subfamily.</text>
</comment>
<dbReference type="PANTHER" id="PTHR11444:SF22">
    <property type="entry name" value="FUMARATE HYDRATASE CLASS II"/>
    <property type="match status" value="1"/>
</dbReference>
<evidence type="ECO:0000256" key="3">
    <source>
        <dbReference type="ARBA" id="ARBA00022532"/>
    </source>
</evidence>
<dbReference type="InterPro" id="IPR022761">
    <property type="entry name" value="Fumarate_lyase_N"/>
</dbReference>
<evidence type="ECO:0000256" key="1">
    <source>
        <dbReference type="ARBA" id="ARBA00009084"/>
    </source>
</evidence>
<dbReference type="InterPro" id="IPR020557">
    <property type="entry name" value="Fumarate_lyase_CS"/>
</dbReference>
<feature type="active site" evidence="5">
    <location>
        <position position="319"/>
    </location>
</feature>
<feature type="binding site" evidence="5">
    <location>
        <begin position="139"/>
        <end position="141"/>
    </location>
    <ligand>
        <name>substrate</name>
    </ligand>
</feature>
<evidence type="ECO:0000256" key="4">
    <source>
        <dbReference type="ARBA" id="ARBA00023239"/>
    </source>
</evidence>
<dbReference type="Pfam" id="PF00206">
    <property type="entry name" value="Lyase_1"/>
    <property type="match status" value="1"/>
</dbReference>
<keyword evidence="9" id="KW-1185">Reference proteome</keyword>
<feature type="active site" description="Proton donor/acceptor" evidence="5">
    <location>
        <position position="188"/>
    </location>
</feature>
<dbReference type="PROSITE" id="PS00163">
    <property type="entry name" value="FUMARATE_LYASES"/>
    <property type="match status" value="1"/>
</dbReference>
<feature type="domain" description="Fumarate lyase N-terminal" evidence="6">
    <location>
        <begin position="19"/>
        <end position="343"/>
    </location>
</feature>
<keyword evidence="2 5" id="KW-0963">Cytoplasm</keyword>
<feature type="binding site" evidence="5">
    <location>
        <begin position="105"/>
        <end position="107"/>
    </location>
    <ligand>
        <name>substrate</name>
    </ligand>
</feature>
<dbReference type="Gene3D" id="1.10.40.30">
    <property type="entry name" value="Fumarase/aspartase (C-terminal domain)"/>
    <property type="match status" value="1"/>
</dbReference>
<evidence type="ECO:0000313" key="9">
    <source>
        <dbReference type="Proteomes" id="UP000593818"/>
    </source>
</evidence>
<gene>
    <name evidence="5" type="primary">fumC</name>
    <name evidence="8" type="ORF">INP59_05835</name>
</gene>
<dbReference type="InterPro" id="IPR008948">
    <property type="entry name" value="L-Aspartase-like"/>
</dbReference>
<comment type="subunit">
    <text evidence="5">Homotetramer.</text>
</comment>
<feature type="binding site" evidence="5">
    <location>
        <position position="187"/>
    </location>
    <ligand>
        <name>substrate</name>
    </ligand>
</feature>
<proteinExistence type="inferred from homology"/>
<dbReference type="GO" id="GO:0006099">
    <property type="term" value="P:tricarboxylic acid cycle"/>
    <property type="evidence" value="ECO:0007669"/>
    <property type="project" value="UniProtKB-UniRule"/>
</dbReference>
<dbReference type="PRINTS" id="PR00149">
    <property type="entry name" value="FUMRATELYASE"/>
</dbReference>
<dbReference type="InterPro" id="IPR000362">
    <property type="entry name" value="Fumarate_lyase_fam"/>
</dbReference>
<organism evidence="8 9">
    <name type="scientific">Rhodococcus pyridinivorans</name>
    <dbReference type="NCBI Taxonomy" id="103816"/>
    <lineage>
        <taxon>Bacteria</taxon>
        <taxon>Bacillati</taxon>
        <taxon>Actinomycetota</taxon>
        <taxon>Actinomycetes</taxon>
        <taxon>Mycobacteriales</taxon>
        <taxon>Nocardiaceae</taxon>
        <taxon>Rhodococcus</taxon>
    </lineage>
</organism>
<protein>
    <recommendedName>
        <fullName evidence="5">Fumarate hydratase class II</fullName>
        <shortName evidence="5">Fumarase C</shortName>
        <ecNumber evidence="5">4.2.1.2</ecNumber>
    </recommendedName>
    <alternativeName>
        <fullName evidence="5">Aerobic fumarase</fullName>
    </alternativeName>
    <alternativeName>
        <fullName evidence="5">Iron-independent fumarase</fullName>
    </alternativeName>
</protein>
<keyword evidence="4 5" id="KW-0456">Lyase</keyword>
<dbReference type="HAMAP" id="MF_00743">
    <property type="entry name" value="FumaraseC"/>
    <property type="match status" value="1"/>
</dbReference>
<evidence type="ECO:0000313" key="8">
    <source>
        <dbReference type="EMBL" id="QOV99891.1"/>
    </source>
</evidence>
<comment type="pathway">
    <text evidence="5">Carbohydrate metabolism; tricarboxylic acid cycle; (S)-malate from fumarate: step 1/1.</text>
</comment>
<comment type="function">
    <text evidence="5">Involved in the TCA cycle. Catalyzes the stereospecific interconversion of fumarate to L-malate.</text>
</comment>
<dbReference type="Gene3D" id="1.10.275.10">
    <property type="entry name" value="Fumarase/aspartase (N-terminal domain)"/>
    <property type="match status" value="1"/>
</dbReference>
<dbReference type="NCBIfam" id="NF008909">
    <property type="entry name" value="PRK12273.1"/>
    <property type="match status" value="1"/>
</dbReference>
<dbReference type="GO" id="GO:0005737">
    <property type="term" value="C:cytoplasm"/>
    <property type="evidence" value="ECO:0007669"/>
    <property type="project" value="UniProtKB-SubCell"/>
</dbReference>
<dbReference type="Gene3D" id="1.20.200.10">
    <property type="entry name" value="Fumarase/aspartase (Central domain)"/>
    <property type="match status" value="1"/>
</dbReference>
<evidence type="ECO:0000259" key="6">
    <source>
        <dbReference type="Pfam" id="PF00206"/>
    </source>
</evidence>
<feature type="binding site" description="in site B" evidence="5">
    <location>
        <begin position="129"/>
        <end position="132"/>
    </location>
    <ligand>
        <name>substrate</name>
    </ligand>
</feature>
<comment type="miscellaneous">
    <text evidence="5">There are 2 substrate-binding sites: the catalytic A site, and the non-catalytic B site that may play a role in the transfer of substrate or product between the active site and the solvent. Alternatively, the B site may bind allosteric effectors.</text>
</comment>
<dbReference type="Pfam" id="PF10415">
    <property type="entry name" value="FumaraseC_C"/>
    <property type="match status" value="1"/>
</dbReference>
<dbReference type="InterPro" id="IPR005677">
    <property type="entry name" value="Fum_hydII"/>
</dbReference>
<comment type="subcellular location">
    <subcellularLocation>
        <location evidence="5">Cytoplasm</location>
    </subcellularLocation>
</comment>
<dbReference type="SUPFAM" id="SSF48557">
    <property type="entry name" value="L-aspartase-like"/>
    <property type="match status" value="1"/>
</dbReference>
<sequence>MTDTEQSSQQFRIERDTMGEVQVPVDALWRAQTQRAVENFPISGRGLERAQIRALGLLKSACARVNKDLGLLDPDKADAIVAAADAIAAGEYDDQFPIDVFQTGSGTSSNMNTNEVIASLAAKAGVTVHPNDDVNMSQSSNDTFPTATHVAATEATVKDLIPALEHLHGALAEKAKEWRTVVKSGRTHLMDAVPVTLGQEFGGYARQIEAGIERLRATLPRLGELPIGGTAVGTGLNAPADFGPRVVAVLVETTGLEELQGARNSFEAQAARDALVEVSGALRTVAVSLTKIANDIRWMGSGPLTGLAEIQLPDLQPGSSIMPGKVNPVLPEAVTQVAAQVVGNDTTVAWSGAAGAFELNVYIPVMARNVLESIRLLANVSRLFADRCITGLVANVEHLRTLAESSPSIVTPLNSAIGYEEAAAVAKEALKEKKTIRQTVVDRGLVGDRLSEEELDRRLDVLAMTRVDEES</sequence>
<dbReference type="AlphaFoldDB" id="A0A7M2XSJ8"/>
<dbReference type="GO" id="GO:0006106">
    <property type="term" value="P:fumarate metabolic process"/>
    <property type="evidence" value="ECO:0007669"/>
    <property type="project" value="InterPro"/>
</dbReference>
<dbReference type="InterPro" id="IPR024083">
    <property type="entry name" value="Fumarase/histidase_N"/>
</dbReference>
<dbReference type="Proteomes" id="UP000593818">
    <property type="component" value="Chromosome"/>
</dbReference>
<dbReference type="EMBL" id="CP063450">
    <property type="protein sequence ID" value="QOV99891.1"/>
    <property type="molecule type" value="Genomic_DNA"/>
</dbReference>
<feature type="binding site" evidence="5">
    <location>
        <position position="320"/>
    </location>
    <ligand>
        <name>substrate</name>
    </ligand>
</feature>
<dbReference type="FunFam" id="1.20.200.10:FF:000001">
    <property type="entry name" value="Fumarate hydratase, mitochondrial"/>
    <property type="match status" value="1"/>
</dbReference>
<reference evidence="8 9" key="1">
    <citation type="submission" date="2020-10" db="EMBL/GenBank/DDBJ databases">
        <title>Whole genome sequence of oil-degrading bacteria Rhodococcus pyridinivorans strain 5Ap.</title>
        <authorList>
            <person name="Akhremchuk A.E."/>
            <person name="Valentovich L.N."/>
            <person name="Charniauskaya M.I."/>
            <person name="Bukliarevich H.A."/>
            <person name="Titok M.A."/>
        </authorList>
    </citation>
    <scope>NUCLEOTIDE SEQUENCE [LARGE SCALE GENOMIC DNA]</scope>
    <source>
        <strain evidence="8 9">5Ap</strain>
    </source>
</reference>
<dbReference type="PANTHER" id="PTHR11444">
    <property type="entry name" value="ASPARTATEAMMONIA/ARGININOSUCCINATE/ADENYLOSUCCINATE LYASE"/>
    <property type="match status" value="1"/>
</dbReference>
<evidence type="ECO:0000259" key="7">
    <source>
        <dbReference type="Pfam" id="PF10415"/>
    </source>
</evidence>
<dbReference type="FunFam" id="1.10.275.10:FF:000001">
    <property type="entry name" value="Fumarate hydratase, mitochondrial"/>
    <property type="match status" value="1"/>
</dbReference>
<dbReference type="EC" id="4.2.1.2" evidence="5"/>
<dbReference type="RefSeq" id="WP_138842061.1">
    <property type="nucleotide sequence ID" value="NZ_CP040719.1"/>
</dbReference>
<comment type="catalytic activity">
    <reaction evidence="5">
        <text>(S)-malate = fumarate + H2O</text>
        <dbReference type="Rhea" id="RHEA:12460"/>
        <dbReference type="ChEBI" id="CHEBI:15377"/>
        <dbReference type="ChEBI" id="CHEBI:15589"/>
        <dbReference type="ChEBI" id="CHEBI:29806"/>
        <dbReference type="EC" id="4.2.1.2"/>
    </reaction>
</comment>
<feature type="binding site" evidence="5">
    <location>
        <begin position="325"/>
        <end position="327"/>
    </location>
    <ligand>
        <name>substrate</name>
    </ligand>
</feature>
<keyword evidence="3 5" id="KW-0816">Tricarboxylic acid cycle</keyword>
<accession>A0A7M2XSJ8</accession>
<name>A0A7M2XSJ8_9NOCA</name>
<feature type="site" description="Important for catalytic activity" evidence="5">
    <location>
        <position position="332"/>
    </location>
</feature>
<dbReference type="UniPathway" id="UPA00223">
    <property type="reaction ID" value="UER01007"/>
</dbReference>
<dbReference type="GO" id="GO:0004333">
    <property type="term" value="F:fumarate hydratase activity"/>
    <property type="evidence" value="ECO:0007669"/>
    <property type="project" value="UniProtKB-UniRule"/>
</dbReference>
<feature type="domain" description="Fumarase C C-terminal" evidence="7">
    <location>
        <begin position="409"/>
        <end position="466"/>
    </location>
</feature>
<evidence type="ECO:0000256" key="2">
    <source>
        <dbReference type="ARBA" id="ARBA00022490"/>
    </source>
</evidence>